<evidence type="ECO:0000313" key="3">
    <source>
        <dbReference type="Proteomes" id="UP001497457"/>
    </source>
</evidence>
<reference evidence="2" key="1">
    <citation type="submission" date="2024-10" db="EMBL/GenBank/DDBJ databases">
        <authorList>
            <person name="Ryan C."/>
        </authorList>
    </citation>
    <scope>NUCLEOTIDE SEQUENCE [LARGE SCALE GENOMIC DNA]</scope>
</reference>
<dbReference type="AlphaFoldDB" id="A0ABC9GXG4"/>
<proteinExistence type="predicted"/>
<dbReference type="PANTHER" id="PTHR33074">
    <property type="entry name" value="EXPRESSED PROTEIN-RELATED"/>
    <property type="match status" value="1"/>
</dbReference>
<name>A0ABC9GXG4_9POAL</name>
<comment type="caution">
    <text evidence="2">The sequence shown here is derived from an EMBL/GenBank/DDBJ whole genome shotgun (WGS) entry which is preliminary data.</text>
</comment>
<evidence type="ECO:0000313" key="2">
    <source>
        <dbReference type="EMBL" id="CAM0146239.1"/>
    </source>
</evidence>
<gene>
    <name evidence="2" type="ORF">URODEC1_LOCUS119851</name>
</gene>
<keyword evidence="3" id="KW-1185">Reference proteome</keyword>
<evidence type="ECO:0008006" key="4">
    <source>
        <dbReference type="Google" id="ProtNLM"/>
    </source>
</evidence>
<accession>A0ABC9GXG4</accession>
<dbReference type="Proteomes" id="UP001497457">
    <property type="component" value="Unassembled WGS sequence"/>
</dbReference>
<organism evidence="2 3">
    <name type="scientific">Urochloa decumbens</name>
    <dbReference type="NCBI Taxonomy" id="240449"/>
    <lineage>
        <taxon>Eukaryota</taxon>
        <taxon>Viridiplantae</taxon>
        <taxon>Streptophyta</taxon>
        <taxon>Embryophyta</taxon>
        <taxon>Tracheophyta</taxon>
        <taxon>Spermatophyta</taxon>
        <taxon>Magnoliopsida</taxon>
        <taxon>Liliopsida</taxon>
        <taxon>Poales</taxon>
        <taxon>Poaceae</taxon>
        <taxon>PACMAD clade</taxon>
        <taxon>Panicoideae</taxon>
        <taxon>Panicodae</taxon>
        <taxon>Paniceae</taxon>
        <taxon>Melinidinae</taxon>
        <taxon>Urochloa</taxon>
    </lineage>
</organism>
<feature type="region of interest" description="Disordered" evidence="1">
    <location>
        <begin position="1"/>
        <end position="47"/>
    </location>
</feature>
<sequence>MSGHHRRSSGRNSRYRSSTPTSKKDDDQTDAPGHHHRRRLKRSSDSLSVYRRSPDYRPSWAILSVAGAQRDDFPSDRATSAISLTSSGGVISVSFDLVEPPGISVLALDPPRGPGRAAPASTRPDIIAAHRDVVLVKVYNDYFVYQANSDPSRRLPSLLLLPGHDHEDRPYKGRHNKILLRKDNAGIMSCRRKEEGDNSFVVARLYVTDKRVDMFWSGSGKWEVFKNLHVHGANGGRDIRYWSTDAVVADYQCRFLIWVDYYRGMILMDMSPLESEKKNPPLPRLRITTWSLREDDYTRRKDTTMYEEEFLTMLRSEHHRFPRVTPEHPVVNMENPDVVCFRLKKDSYSYEEPTWMVEVDVKKKVLLAATPHTKTTSSSGEEDAINSVRIRSHDLFFSTELPRYLDGGGQACKIRRQ</sequence>
<protein>
    <recommendedName>
        <fullName evidence="4">DUF1618 domain-containing protein</fullName>
    </recommendedName>
</protein>
<dbReference type="EMBL" id="CAXIPR030000518">
    <property type="protein sequence ID" value="CAM0146239.1"/>
    <property type="molecule type" value="Genomic_DNA"/>
</dbReference>
<evidence type="ECO:0000256" key="1">
    <source>
        <dbReference type="SAM" id="MobiDB-lite"/>
    </source>
</evidence>
<dbReference type="PANTHER" id="PTHR33074:SF75">
    <property type="entry name" value="OS01G0189800 PROTEIN"/>
    <property type="match status" value="1"/>
</dbReference>